<feature type="domain" description="MobA/VirD2-like nuclease" evidence="1">
    <location>
        <begin position="21"/>
        <end position="145"/>
    </location>
</feature>
<sequence length="365" mass="42228">MVGKAKSIGHTSNAIDYGKDKLNAEEITRHNVIGSTGLEIENEFKIYQNLNSNTRLNTISVVLSPEPEDGRKLTNEDFKQITESYLEKMNLKEHQHIAYVHKDRDHNHLHIYVNRIDNKGNAYKDSFIGKKTSQKANEIAKEKGLISARDRMFQNIEKNRNELKEIKVEIYKKHQEVLKQNPQSFQNWINQMDLKGLEVKPTINKQGQIQGFRILDKETKNDFKASEIHRSMSASNLIKSGLKNDLNHNLDTTLKRVQGNKISKSHSNKNLVNTIPKEIKKEISQFSRNGTKSVAQVLGKQKITKEEFKYIKDVQNPLIKVEMKNTEEERLDSISKDIEYAKNLQKLEDSLIEKPNNNLKLELDR</sequence>
<dbReference type="InterPro" id="IPR005094">
    <property type="entry name" value="Endonuclease_MobA/VirD2"/>
</dbReference>
<evidence type="ECO:0000259" key="1">
    <source>
        <dbReference type="Pfam" id="PF03432"/>
    </source>
</evidence>
<comment type="caution">
    <text evidence="2">The sequence shown here is derived from an EMBL/GenBank/DDBJ whole genome shotgun (WGS) entry which is preliminary data.</text>
</comment>
<name>A0ABX4CSQ4_9FLAO</name>
<gene>
    <name evidence="2" type="ORF">B0A81_15785</name>
</gene>
<dbReference type="EMBL" id="MUHD01000029">
    <property type="protein sequence ID" value="OXB05164.1"/>
    <property type="molecule type" value="Genomic_DNA"/>
</dbReference>
<protein>
    <recommendedName>
        <fullName evidence="1">MobA/VirD2-like nuclease domain-containing protein</fullName>
    </recommendedName>
</protein>
<evidence type="ECO:0000313" key="2">
    <source>
        <dbReference type="EMBL" id="OXB05164.1"/>
    </source>
</evidence>
<reference evidence="2 3" key="1">
    <citation type="submission" date="2016-11" db="EMBL/GenBank/DDBJ databases">
        <title>Whole genomes of Flavobacteriaceae.</title>
        <authorList>
            <person name="Stine C."/>
            <person name="Li C."/>
            <person name="Tadesse D."/>
        </authorList>
    </citation>
    <scope>NUCLEOTIDE SEQUENCE [LARGE SCALE GENOMIC DNA]</scope>
    <source>
        <strain evidence="2 3">CCUG 60112</strain>
    </source>
</reference>
<dbReference type="Pfam" id="PF03432">
    <property type="entry name" value="Relaxase"/>
    <property type="match status" value="1"/>
</dbReference>
<dbReference type="Proteomes" id="UP000198381">
    <property type="component" value="Unassembled WGS sequence"/>
</dbReference>
<keyword evidence="3" id="KW-1185">Reference proteome</keyword>
<accession>A0ABX4CSQ4</accession>
<organism evidence="2 3">
    <name type="scientific">Flavobacterium plurextorum</name>
    <dbReference type="NCBI Taxonomy" id="1114867"/>
    <lineage>
        <taxon>Bacteria</taxon>
        <taxon>Pseudomonadati</taxon>
        <taxon>Bacteroidota</taxon>
        <taxon>Flavobacteriia</taxon>
        <taxon>Flavobacteriales</taxon>
        <taxon>Flavobacteriaceae</taxon>
        <taxon>Flavobacterium</taxon>
    </lineage>
</organism>
<evidence type="ECO:0000313" key="3">
    <source>
        <dbReference type="Proteomes" id="UP000198381"/>
    </source>
</evidence>
<proteinExistence type="predicted"/>